<gene>
    <name evidence="4" type="primary">NCK2_1</name>
    <name evidence="4" type="ORF">OS493_024163</name>
</gene>
<evidence type="ECO:0000313" key="5">
    <source>
        <dbReference type="Proteomes" id="UP001163046"/>
    </source>
</evidence>
<organism evidence="4 5">
    <name type="scientific">Desmophyllum pertusum</name>
    <dbReference type="NCBI Taxonomy" id="174260"/>
    <lineage>
        <taxon>Eukaryota</taxon>
        <taxon>Metazoa</taxon>
        <taxon>Cnidaria</taxon>
        <taxon>Anthozoa</taxon>
        <taxon>Hexacorallia</taxon>
        <taxon>Scleractinia</taxon>
        <taxon>Caryophylliina</taxon>
        <taxon>Caryophylliidae</taxon>
        <taxon>Desmophyllum</taxon>
    </lineage>
</organism>
<evidence type="ECO:0000256" key="1">
    <source>
        <dbReference type="ARBA" id="ARBA00022999"/>
    </source>
</evidence>
<dbReference type="Proteomes" id="UP001163046">
    <property type="component" value="Unassembled WGS sequence"/>
</dbReference>
<dbReference type="InterPro" id="IPR000980">
    <property type="entry name" value="SH2"/>
</dbReference>
<keyword evidence="1 2" id="KW-0727">SH2 domain</keyword>
<dbReference type="Gene3D" id="3.30.505.10">
    <property type="entry name" value="SH2 domain"/>
    <property type="match status" value="1"/>
</dbReference>
<dbReference type="OrthoDB" id="26539at2759"/>
<dbReference type="GO" id="GO:0016477">
    <property type="term" value="P:cell migration"/>
    <property type="evidence" value="ECO:0007669"/>
    <property type="project" value="TreeGrafter"/>
</dbReference>
<evidence type="ECO:0000256" key="2">
    <source>
        <dbReference type="PROSITE-ProRule" id="PRU00191"/>
    </source>
</evidence>
<name>A0A9W9ZB59_9CNID</name>
<dbReference type="SMART" id="SM00252">
    <property type="entry name" value="SH2"/>
    <property type="match status" value="1"/>
</dbReference>
<reference evidence="4" key="1">
    <citation type="submission" date="2023-01" db="EMBL/GenBank/DDBJ databases">
        <title>Genome assembly of the deep-sea coral Lophelia pertusa.</title>
        <authorList>
            <person name="Herrera S."/>
            <person name="Cordes E."/>
        </authorList>
    </citation>
    <scope>NUCLEOTIDE SEQUENCE</scope>
    <source>
        <strain evidence="4">USNM1676648</strain>
        <tissue evidence="4">Polyp</tissue>
    </source>
</reference>
<dbReference type="Pfam" id="PF00017">
    <property type="entry name" value="SH2"/>
    <property type="match status" value="1"/>
</dbReference>
<dbReference type="SUPFAM" id="SSF55550">
    <property type="entry name" value="SH2 domain"/>
    <property type="match status" value="1"/>
</dbReference>
<dbReference type="EMBL" id="MU826368">
    <property type="protein sequence ID" value="KAJ7378215.1"/>
    <property type="molecule type" value="Genomic_DNA"/>
</dbReference>
<protein>
    <submittedName>
        <fullName evidence="4">Cytoplasmic protein nck2</fullName>
    </submittedName>
</protein>
<dbReference type="AlphaFoldDB" id="A0A9W9ZB59"/>
<dbReference type="InterPro" id="IPR051184">
    <property type="entry name" value="Tyrosine-phos_adapter"/>
</dbReference>
<keyword evidence="5" id="KW-1185">Reference proteome</keyword>
<dbReference type="PANTHER" id="PTHR19969:SF14">
    <property type="entry name" value="DREADLOCKS, ISOFORM B"/>
    <property type="match status" value="1"/>
</dbReference>
<dbReference type="GO" id="GO:0030971">
    <property type="term" value="F:receptor tyrosine kinase binding"/>
    <property type="evidence" value="ECO:0007669"/>
    <property type="project" value="TreeGrafter"/>
</dbReference>
<dbReference type="GO" id="GO:0048013">
    <property type="term" value="P:ephrin receptor signaling pathway"/>
    <property type="evidence" value="ECO:0007669"/>
    <property type="project" value="TreeGrafter"/>
</dbReference>
<proteinExistence type="predicted"/>
<dbReference type="GO" id="GO:0035591">
    <property type="term" value="F:signaling adaptor activity"/>
    <property type="evidence" value="ECO:0007669"/>
    <property type="project" value="TreeGrafter"/>
</dbReference>
<accession>A0A9W9ZB59</accession>
<evidence type="ECO:0000313" key="4">
    <source>
        <dbReference type="EMBL" id="KAJ7378215.1"/>
    </source>
</evidence>
<dbReference type="PANTHER" id="PTHR19969">
    <property type="entry name" value="SH2-SH3 ADAPTOR PROTEIN-RELATED"/>
    <property type="match status" value="1"/>
</dbReference>
<dbReference type="PROSITE" id="PS50001">
    <property type="entry name" value="SH2"/>
    <property type="match status" value="1"/>
</dbReference>
<dbReference type="GO" id="GO:0005737">
    <property type="term" value="C:cytoplasm"/>
    <property type="evidence" value="ECO:0007669"/>
    <property type="project" value="TreeGrafter"/>
</dbReference>
<sequence length="123" mass="14559">MTVKRQWRAASLLLKAGYKEKLFCLNIRIFHLHDETWFWGKITRKFAERKLNDNAADGDFLVRVSETQEGGYSVSMKAPDKIKHFRVLYEDGNFHIGRRSFRTFEELIEHYKRNAINFSDEAG</sequence>
<feature type="domain" description="SH2" evidence="3">
    <location>
        <begin position="37"/>
        <end position="115"/>
    </location>
</feature>
<dbReference type="InterPro" id="IPR036860">
    <property type="entry name" value="SH2_dom_sf"/>
</dbReference>
<evidence type="ECO:0000259" key="3">
    <source>
        <dbReference type="PROSITE" id="PS50001"/>
    </source>
</evidence>
<dbReference type="PRINTS" id="PR00401">
    <property type="entry name" value="SH2DOMAIN"/>
</dbReference>
<comment type="caution">
    <text evidence="4">The sequence shown here is derived from an EMBL/GenBank/DDBJ whole genome shotgun (WGS) entry which is preliminary data.</text>
</comment>